<dbReference type="PANTHER" id="PTHR36698">
    <property type="entry name" value="BLL5892 PROTEIN"/>
    <property type="match status" value="1"/>
</dbReference>
<gene>
    <name evidence="4" type="ORF">E4L96_07545</name>
</gene>
<feature type="compositionally biased region" description="Pro residues" evidence="1">
    <location>
        <begin position="297"/>
        <end position="313"/>
    </location>
</feature>
<dbReference type="EMBL" id="SPVF01000105">
    <property type="protein sequence ID" value="TFW22580.1"/>
    <property type="molecule type" value="Genomic_DNA"/>
</dbReference>
<dbReference type="PANTHER" id="PTHR36698:SF2">
    <property type="entry name" value="MCE_MLAD DOMAIN-CONTAINING PROTEIN"/>
    <property type="match status" value="1"/>
</dbReference>
<evidence type="ECO:0000256" key="1">
    <source>
        <dbReference type="SAM" id="MobiDB-lite"/>
    </source>
</evidence>
<comment type="caution">
    <text evidence="4">The sequence shown here is derived from an EMBL/GenBank/DDBJ whole genome shotgun (WGS) entry which is preliminary data.</text>
</comment>
<keyword evidence="5" id="KW-1185">Reference proteome</keyword>
<keyword evidence="2" id="KW-0472">Membrane</keyword>
<evidence type="ECO:0000259" key="3">
    <source>
        <dbReference type="Pfam" id="PF02470"/>
    </source>
</evidence>
<evidence type="ECO:0000313" key="4">
    <source>
        <dbReference type="EMBL" id="TFW22580.1"/>
    </source>
</evidence>
<evidence type="ECO:0000313" key="5">
    <source>
        <dbReference type="Proteomes" id="UP000298438"/>
    </source>
</evidence>
<keyword evidence="2" id="KW-1133">Transmembrane helix</keyword>
<dbReference type="InterPro" id="IPR003399">
    <property type="entry name" value="Mce/MlaD"/>
</dbReference>
<proteinExistence type="predicted"/>
<keyword evidence="2" id="KW-0812">Transmembrane</keyword>
<dbReference type="OrthoDB" id="5294672at2"/>
<sequence length="313" mass="33550">MENRSHALMTGFFTIALVLAAILAGFWFNHDSTKRVPYVIATTQSIPGLNPQATVRYRGLEVGKVDTIDFNPRKSGEILISLLLDPDTPVTTSTYASLGYQGVTGIAYIQLDDERTGSPLLKSDKDRVAAIPLRPGFLDQLEKRGKAILELAESFSRRANEALGPENQAALKSTLKNMSEASERIAQIPDELEPAIKQLPELTRNANRAAASVAKAADDYDKLAVTLNSPEGPIARLTTTVDKVSGSVEGIAANIELQTLPHIVSMADEAKTSLRAVKRTVNTISDRPQSLLFGSPSAPPGPGEPGFAPPPAK</sequence>
<reference evidence="4 5" key="1">
    <citation type="submission" date="2019-03" db="EMBL/GenBank/DDBJ databases">
        <title>Draft Genome Sequence of Massilia arenosa sp. nov., a Novel Massilia Species Isolated from a Sandy-loam Maize Soil.</title>
        <authorList>
            <person name="Raths R."/>
            <person name="Peta V."/>
            <person name="Bucking H."/>
        </authorList>
    </citation>
    <scope>NUCLEOTIDE SEQUENCE [LARGE SCALE GENOMIC DNA]</scope>
    <source>
        <strain evidence="4 5">MC02</strain>
    </source>
</reference>
<evidence type="ECO:0000256" key="2">
    <source>
        <dbReference type="SAM" id="Phobius"/>
    </source>
</evidence>
<name>A0A4Y9SLJ1_9BURK</name>
<feature type="domain" description="Mce/MlaD" evidence="3">
    <location>
        <begin position="38"/>
        <end position="112"/>
    </location>
</feature>
<dbReference type="Proteomes" id="UP000298438">
    <property type="component" value="Unassembled WGS sequence"/>
</dbReference>
<organism evidence="4 5">
    <name type="scientific">Zemynaea arenosa</name>
    <dbReference type="NCBI Taxonomy" id="2561931"/>
    <lineage>
        <taxon>Bacteria</taxon>
        <taxon>Pseudomonadati</taxon>
        <taxon>Pseudomonadota</taxon>
        <taxon>Betaproteobacteria</taxon>
        <taxon>Burkholderiales</taxon>
        <taxon>Oxalobacteraceae</taxon>
        <taxon>Telluria group</taxon>
        <taxon>Zemynaea</taxon>
    </lineage>
</organism>
<feature type="region of interest" description="Disordered" evidence="1">
    <location>
        <begin position="286"/>
        <end position="313"/>
    </location>
</feature>
<feature type="transmembrane region" description="Helical" evidence="2">
    <location>
        <begin position="7"/>
        <end position="28"/>
    </location>
</feature>
<dbReference type="Pfam" id="PF02470">
    <property type="entry name" value="MlaD"/>
    <property type="match status" value="1"/>
</dbReference>
<dbReference type="RefSeq" id="WP_135206603.1">
    <property type="nucleotide sequence ID" value="NZ_SPVF01000105.1"/>
</dbReference>
<protein>
    <submittedName>
        <fullName evidence="4">MCE family protein</fullName>
    </submittedName>
</protein>
<dbReference type="AlphaFoldDB" id="A0A4Y9SLJ1"/>
<accession>A0A4Y9SLJ1</accession>